<organism evidence="11 12">
    <name type="scientific">Cordylochernes scorpioides</name>
    <dbReference type="NCBI Taxonomy" id="51811"/>
    <lineage>
        <taxon>Eukaryota</taxon>
        <taxon>Metazoa</taxon>
        <taxon>Ecdysozoa</taxon>
        <taxon>Arthropoda</taxon>
        <taxon>Chelicerata</taxon>
        <taxon>Arachnida</taxon>
        <taxon>Pseudoscorpiones</taxon>
        <taxon>Cheliferoidea</taxon>
        <taxon>Chernetidae</taxon>
        <taxon>Cordylochernes</taxon>
    </lineage>
</organism>
<evidence type="ECO:0000256" key="7">
    <source>
        <dbReference type="ARBA" id="ARBA00038938"/>
    </source>
</evidence>
<dbReference type="InterPro" id="IPR016192">
    <property type="entry name" value="APOBEC/CMP_deaminase_Zn-bd"/>
</dbReference>
<keyword evidence="6" id="KW-0862">Zinc</keyword>
<dbReference type="InterPro" id="IPR016193">
    <property type="entry name" value="Cytidine_deaminase-like"/>
</dbReference>
<evidence type="ECO:0000313" key="12">
    <source>
        <dbReference type="Proteomes" id="UP001235939"/>
    </source>
</evidence>
<dbReference type="Gene3D" id="3.40.140.10">
    <property type="entry name" value="Cytidine Deaminase, domain 2"/>
    <property type="match status" value="1"/>
</dbReference>
<evidence type="ECO:0000256" key="1">
    <source>
        <dbReference type="ARBA" id="ARBA00001947"/>
    </source>
</evidence>
<evidence type="ECO:0000256" key="4">
    <source>
        <dbReference type="ARBA" id="ARBA00022727"/>
    </source>
</evidence>
<evidence type="ECO:0000256" key="3">
    <source>
        <dbReference type="ARBA" id="ARBA00022723"/>
    </source>
</evidence>
<keyword evidence="12" id="KW-1185">Reference proteome</keyword>
<dbReference type="EC" id="3.5.4.12" evidence="7"/>
<dbReference type="SUPFAM" id="SSF53927">
    <property type="entry name" value="Cytidine deaminase-like"/>
    <property type="match status" value="1"/>
</dbReference>
<keyword evidence="4" id="KW-0545">Nucleotide biosynthesis</keyword>
<evidence type="ECO:0000259" key="10">
    <source>
        <dbReference type="PROSITE" id="PS51747"/>
    </source>
</evidence>
<feature type="domain" description="CMP/dCMP-type deaminase" evidence="10">
    <location>
        <begin position="128"/>
        <end position="257"/>
    </location>
</feature>
<keyword evidence="5" id="KW-0378">Hydrolase</keyword>
<feature type="region of interest" description="Disordered" evidence="9">
    <location>
        <begin position="26"/>
        <end position="95"/>
    </location>
</feature>
<dbReference type="CDD" id="cd01286">
    <property type="entry name" value="deoxycytidylate_deaminase"/>
    <property type="match status" value="1"/>
</dbReference>
<dbReference type="PANTHER" id="PTHR11086">
    <property type="entry name" value="DEOXYCYTIDYLATE DEAMINASE-RELATED"/>
    <property type="match status" value="1"/>
</dbReference>
<dbReference type="InterPro" id="IPR035105">
    <property type="entry name" value="Deoxycytidylate_deaminase_dom"/>
</dbReference>
<protein>
    <recommendedName>
        <fullName evidence="8">dCMP deaminase</fullName>
        <ecNumber evidence="7">3.5.4.12</ecNumber>
    </recommendedName>
    <alternativeName>
        <fullName evidence="8">dCMP deaminase</fullName>
    </alternativeName>
</protein>
<comment type="similarity">
    <text evidence="2">Belongs to the cytidine and deoxycytidylate deaminase family.</text>
</comment>
<proteinExistence type="inferred from homology"/>
<evidence type="ECO:0000256" key="6">
    <source>
        <dbReference type="ARBA" id="ARBA00022833"/>
    </source>
</evidence>
<dbReference type="Proteomes" id="UP001235939">
    <property type="component" value="Chromosome 10"/>
</dbReference>
<evidence type="ECO:0000256" key="9">
    <source>
        <dbReference type="SAM" id="MobiDB-lite"/>
    </source>
</evidence>
<dbReference type="EMBL" id="CP092872">
    <property type="protein sequence ID" value="UYV73214.1"/>
    <property type="molecule type" value="Genomic_DNA"/>
</dbReference>
<sequence>MWLISPPDSISEVFLVELLREQLNHQQALDQSRLEEPAPNDPPPALNGTPTKKSPKRSKTLQTDLNSSIAELIASANQQSNKKSPKKSKTSQANNSVSELIANQQSIKKSPKKSKGGATVQKRAGYLSWEDYFMAVALLSSKRSKDPSTQVGACIVSPEKKIVGVGYNGMPNGCSDDQLPWGKEGEEQNTKYPYVCHAEMNAILNKNSHDVKNCTIYVAMFPCNECAKLIIQSGIVEVVYLSDKHHDKPMTEASRKLLTMANVRTRQFHPTHSKLEIDFTKV</sequence>
<gene>
    <name evidence="11" type="ORF">LAZ67_10002187</name>
</gene>
<evidence type="ECO:0000313" key="11">
    <source>
        <dbReference type="EMBL" id="UYV73214.1"/>
    </source>
</evidence>
<accession>A0ABY6KWG6</accession>
<evidence type="ECO:0000256" key="8">
    <source>
        <dbReference type="ARBA" id="ARBA00041763"/>
    </source>
</evidence>
<dbReference type="PANTHER" id="PTHR11086:SF18">
    <property type="entry name" value="DEOXYCYTIDYLATE DEAMINASE"/>
    <property type="match status" value="1"/>
</dbReference>
<dbReference type="PROSITE" id="PS00903">
    <property type="entry name" value="CYT_DCMP_DEAMINASES_1"/>
    <property type="match status" value="1"/>
</dbReference>
<dbReference type="InterPro" id="IPR015517">
    <property type="entry name" value="dCMP_deaminase-rel"/>
</dbReference>
<dbReference type="InterPro" id="IPR002125">
    <property type="entry name" value="CMP_dCMP_dom"/>
</dbReference>
<reference evidence="11 12" key="1">
    <citation type="submission" date="2022-01" db="EMBL/GenBank/DDBJ databases">
        <title>A chromosomal length assembly of Cordylochernes scorpioides.</title>
        <authorList>
            <person name="Zeh D."/>
            <person name="Zeh J."/>
        </authorList>
    </citation>
    <scope>NUCLEOTIDE SEQUENCE [LARGE SCALE GENOMIC DNA]</scope>
    <source>
        <strain evidence="11">IN4F17</strain>
        <tissue evidence="11">Whole Body</tissue>
    </source>
</reference>
<name>A0ABY6KWG6_9ARAC</name>
<dbReference type="Pfam" id="PF00383">
    <property type="entry name" value="dCMP_cyt_deam_1"/>
    <property type="match status" value="1"/>
</dbReference>
<evidence type="ECO:0000256" key="2">
    <source>
        <dbReference type="ARBA" id="ARBA00006576"/>
    </source>
</evidence>
<dbReference type="PROSITE" id="PS51747">
    <property type="entry name" value="CYT_DCMP_DEAMINASES_2"/>
    <property type="match status" value="1"/>
</dbReference>
<evidence type="ECO:0000256" key="5">
    <source>
        <dbReference type="ARBA" id="ARBA00022801"/>
    </source>
</evidence>
<comment type="cofactor">
    <cofactor evidence="1">
        <name>Zn(2+)</name>
        <dbReference type="ChEBI" id="CHEBI:29105"/>
    </cofactor>
</comment>
<keyword evidence="3" id="KW-0479">Metal-binding</keyword>